<dbReference type="EMBL" id="SMAI01000004">
    <property type="protein sequence ID" value="TCT05628.1"/>
    <property type="molecule type" value="Genomic_DNA"/>
</dbReference>
<keyword evidence="2" id="KW-0813">Transport</keyword>
<keyword evidence="3" id="KW-1003">Cell membrane</keyword>
<dbReference type="GO" id="GO:0015297">
    <property type="term" value="F:antiporter activity"/>
    <property type="evidence" value="ECO:0007669"/>
    <property type="project" value="TreeGrafter"/>
</dbReference>
<evidence type="ECO:0000256" key="7">
    <source>
        <dbReference type="ARBA" id="ARBA00038032"/>
    </source>
</evidence>
<dbReference type="GO" id="GO:0015220">
    <property type="term" value="F:choline transmembrane transporter activity"/>
    <property type="evidence" value="ECO:0007669"/>
    <property type="project" value="TreeGrafter"/>
</dbReference>
<dbReference type="AlphaFoldDB" id="A0A4V2UY12"/>
<keyword evidence="4 8" id="KW-0812">Transmembrane</keyword>
<evidence type="ECO:0000256" key="1">
    <source>
        <dbReference type="ARBA" id="ARBA00004651"/>
    </source>
</evidence>
<dbReference type="FunFam" id="1.10.3730.20:FF:000001">
    <property type="entry name" value="Quaternary ammonium compound resistance transporter SugE"/>
    <property type="match status" value="1"/>
</dbReference>
<comment type="subcellular location">
    <subcellularLocation>
        <location evidence="1 8">Cell membrane</location>
        <topology evidence="1 8">Multi-pass membrane protein</topology>
    </subcellularLocation>
</comment>
<sequence length="109" mass="11696">MHYFALFLAILGEVAATTSLKAAESFTRIGPTIVVVVGYLVAFVCLSVTLKTIPVGIAYATWSGVGIVLVAFIGWWRYGQRLDLPAIVGLGFIIVGVLMVNLLSKTEVH</sequence>
<reference evidence="10 11" key="1">
    <citation type="submission" date="2019-03" db="EMBL/GenBank/DDBJ databases">
        <title>Genomic Encyclopedia of Type Strains, Phase IV (KMG-IV): sequencing the most valuable type-strain genomes for metagenomic binning, comparative biology and taxonomic classification.</title>
        <authorList>
            <person name="Goeker M."/>
        </authorList>
    </citation>
    <scope>NUCLEOTIDE SEQUENCE [LARGE SCALE GENOMIC DNA]</scope>
    <source>
        <strain evidence="10 11">DSM 9035</strain>
    </source>
</reference>
<dbReference type="OrthoDB" id="9808638at2"/>
<evidence type="ECO:0000256" key="3">
    <source>
        <dbReference type="ARBA" id="ARBA00022475"/>
    </source>
</evidence>
<comment type="similarity">
    <text evidence="7 8">Belongs to the drug/metabolite transporter (DMT) superfamily. Small multidrug resistance (SMR) (TC 2.A.7.1) family.</text>
</comment>
<evidence type="ECO:0000256" key="8">
    <source>
        <dbReference type="RuleBase" id="RU003942"/>
    </source>
</evidence>
<dbReference type="Gene3D" id="1.10.3730.20">
    <property type="match status" value="1"/>
</dbReference>
<feature type="transmembrane region" description="Helical" evidence="9">
    <location>
        <begin position="32"/>
        <end position="50"/>
    </location>
</feature>
<dbReference type="GO" id="GO:0015199">
    <property type="term" value="F:amino-acid betaine transmembrane transporter activity"/>
    <property type="evidence" value="ECO:0007669"/>
    <property type="project" value="TreeGrafter"/>
</dbReference>
<evidence type="ECO:0000313" key="11">
    <source>
        <dbReference type="Proteomes" id="UP000294664"/>
    </source>
</evidence>
<gene>
    <name evidence="10" type="ORF">EDC64_104185</name>
</gene>
<dbReference type="Pfam" id="PF00893">
    <property type="entry name" value="Multi_Drug_Res"/>
    <property type="match status" value="1"/>
</dbReference>
<evidence type="ECO:0000256" key="5">
    <source>
        <dbReference type="ARBA" id="ARBA00022989"/>
    </source>
</evidence>
<dbReference type="InterPro" id="IPR045324">
    <property type="entry name" value="Small_multidrug_res"/>
</dbReference>
<evidence type="ECO:0000256" key="2">
    <source>
        <dbReference type="ARBA" id="ARBA00022448"/>
    </source>
</evidence>
<organism evidence="10 11">
    <name type="scientific">Aquabacter spiritensis</name>
    <dbReference type="NCBI Taxonomy" id="933073"/>
    <lineage>
        <taxon>Bacteria</taxon>
        <taxon>Pseudomonadati</taxon>
        <taxon>Pseudomonadota</taxon>
        <taxon>Alphaproteobacteria</taxon>
        <taxon>Hyphomicrobiales</taxon>
        <taxon>Xanthobacteraceae</taxon>
        <taxon>Aquabacter</taxon>
    </lineage>
</organism>
<comment type="caution">
    <text evidence="10">The sequence shown here is derived from an EMBL/GenBank/DDBJ whole genome shotgun (WGS) entry which is preliminary data.</text>
</comment>
<keyword evidence="6 9" id="KW-0472">Membrane</keyword>
<dbReference type="GO" id="GO:0005886">
    <property type="term" value="C:plasma membrane"/>
    <property type="evidence" value="ECO:0007669"/>
    <property type="project" value="UniProtKB-SubCell"/>
</dbReference>
<keyword evidence="5 9" id="KW-1133">Transmembrane helix</keyword>
<name>A0A4V2UY12_9HYPH</name>
<protein>
    <submittedName>
        <fullName evidence="10">Small multidrug resistance pump</fullName>
    </submittedName>
</protein>
<feature type="transmembrane region" description="Helical" evidence="9">
    <location>
        <begin position="57"/>
        <end position="78"/>
    </location>
</feature>
<accession>A0A4V2UY12</accession>
<dbReference type="PANTHER" id="PTHR30561">
    <property type="entry name" value="SMR FAMILY PROTON-DEPENDENT DRUG EFFLUX TRANSPORTER SUGE"/>
    <property type="match status" value="1"/>
</dbReference>
<evidence type="ECO:0000313" key="10">
    <source>
        <dbReference type="EMBL" id="TCT05628.1"/>
    </source>
</evidence>
<dbReference type="GO" id="GO:1990961">
    <property type="term" value="P:xenobiotic detoxification by transmembrane export across the plasma membrane"/>
    <property type="evidence" value="ECO:0007669"/>
    <property type="project" value="UniProtKB-ARBA"/>
</dbReference>
<dbReference type="Proteomes" id="UP000294664">
    <property type="component" value="Unassembled WGS sequence"/>
</dbReference>
<evidence type="ECO:0000256" key="4">
    <source>
        <dbReference type="ARBA" id="ARBA00022692"/>
    </source>
</evidence>
<dbReference type="PANTHER" id="PTHR30561:SF1">
    <property type="entry name" value="MULTIDRUG TRANSPORTER EMRE"/>
    <property type="match status" value="1"/>
</dbReference>
<dbReference type="InterPro" id="IPR000390">
    <property type="entry name" value="Small_drug/metabolite_transptr"/>
</dbReference>
<dbReference type="GO" id="GO:0031460">
    <property type="term" value="P:glycine betaine transport"/>
    <property type="evidence" value="ECO:0007669"/>
    <property type="project" value="TreeGrafter"/>
</dbReference>
<proteinExistence type="inferred from homology"/>
<dbReference type="SUPFAM" id="SSF103481">
    <property type="entry name" value="Multidrug resistance efflux transporter EmrE"/>
    <property type="match status" value="1"/>
</dbReference>
<dbReference type="RefSeq" id="WP_132030966.1">
    <property type="nucleotide sequence ID" value="NZ_SMAI01000004.1"/>
</dbReference>
<dbReference type="InterPro" id="IPR037185">
    <property type="entry name" value="EmrE-like"/>
</dbReference>
<keyword evidence="11" id="KW-1185">Reference proteome</keyword>
<feature type="transmembrane region" description="Helical" evidence="9">
    <location>
        <begin position="84"/>
        <end position="103"/>
    </location>
</feature>
<evidence type="ECO:0000256" key="9">
    <source>
        <dbReference type="SAM" id="Phobius"/>
    </source>
</evidence>
<evidence type="ECO:0000256" key="6">
    <source>
        <dbReference type="ARBA" id="ARBA00023136"/>
    </source>
</evidence>